<dbReference type="OrthoDB" id="362473at2"/>
<dbReference type="SUPFAM" id="SSF46785">
    <property type="entry name" value="Winged helix' DNA-binding domain"/>
    <property type="match status" value="1"/>
</dbReference>
<dbReference type="PROSITE" id="PS50949">
    <property type="entry name" value="HTH_GNTR"/>
    <property type="match status" value="1"/>
</dbReference>
<dbReference type="InterPro" id="IPR036388">
    <property type="entry name" value="WH-like_DNA-bd_sf"/>
</dbReference>
<feature type="domain" description="HTH gntR-type" evidence="4">
    <location>
        <begin position="11"/>
        <end position="79"/>
    </location>
</feature>
<evidence type="ECO:0000313" key="5">
    <source>
        <dbReference type="EMBL" id="SPF40678.1"/>
    </source>
</evidence>
<dbReference type="GO" id="GO:0003677">
    <property type="term" value="F:DNA binding"/>
    <property type="evidence" value="ECO:0007669"/>
    <property type="project" value="UniProtKB-KW"/>
</dbReference>
<organism evidence="5 6">
    <name type="scientific">Candidatus Sulfotelmatobacter kueseliae</name>
    <dbReference type="NCBI Taxonomy" id="2042962"/>
    <lineage>
        <taxon>Bacteria</taxon>
        <taxon>Pseudomonadati</taxon>
        <taxon>Acidobacteriota</taxon>
        <taxon>Terriglobia</taxon>
        <taxon>Terriglobales</taxon>
        <taxon>Candidatus Korobacteraceae</taxon>
        <taxon>Candidatus Sulfotelmatobacter</taxon>
    </lineage>
</organism>
<dbReference type="GO" id="GO:0003700">
    <property type="term" value="F:DNA-binding transcription factor activity"/>
    <property type="evidence" value="ECO:0007669"/>
    <property type="project" value="InterPro"/>
</dbReference>
<evidence type="ECO:0000313" key="6">
    <source>
        <dbReference type="Proteomes" id="UP000238701"/>
    </source>
</evidence>
<gene>
    <name evidence="5" type="ORF">SBA1_320008</name>
</gene>
<evidence type="ECO:0000256" key="1">
    <source>
        <dbReference type="ARBA" id="ARBA00023015"/>
    </source>
</evidence>
<dbReference type="AlphaFoldDB" id="A0A2U3KLZ6"/>
<keyword evidence="3" id="KW-0804">Transcription</keyword>
<dbReference type="PANTHER" id="PTHR38445:SF9">
    <property type="entry name" value="HTH-TYPE TRANSCRIPTIONAL REPRESSOR YTRA"/>
    <property type="match status" value="1"/>
</dbReference>
<dbReference type="Pfam" id="PF00392">
    <property type="entry name" value="GntR"/>
    <property type="match status" value="1"/>
</dbReference>
<accession>A0A2U3KLZ6</accession>
<dbReference type="EMBL" id="OMOD01000125">
    <property type="protein sequence ID" value="SPF40678.1"/>
    <property type="molecule type" value="Genomic_DNA"/>
</dbReference>
<keyword evidence="2" id="KW-0238">DNA-binding</keyword>
<evidence type="ECO:0000256" key="3">
    <source>
        <dbReference type="ARBA" id="ARBA00023163"/>
    </source>
</evidence>
<dbReference type="Proteomes" id="UP000238701">
    <property type="component" value="Unassembled WGS sequence"/>
</dbReference>
<keyword evidence="1" id="KW-0805">Transcription regulation</keyword>
<proteinExistence type="predicted"/>
<dbReference type="Gene3D" id="1.10.10.10">
    <property type="entry name" value="Winged helix-like DNA-binding domain superfamily/Winged helix DNA-binding domain"/>
    <property type="match status" value="1"/>
</dbReference>
<reference evidence="6" key="1">
    <citation type="submission" date="2018-02" db="EMBL/GenBank/DDBJ databases">
        <authorList>
            <person name="Hausmann B."/>
        </authorList>
    </citation>
    <scope>NUCLEOTIDE SEQUENCE [LARGE SCALE GENOMIC DNA]</scope>
    <source>
        <strain evidence="6">Peat soil MAG SbA1</strain>
    </source>
</reference>
<evidence type="ECO:0000259" key="4">
    <source>
        <dbReference type="PROSITE" id="PS50949"/>
    </source>
</evidence>
<dbReference type="SMART" id="SM00345">
    <property type="entry name" value="HTH_GNTR"/>
    <property type="match status" value="1"/>
</dbReference>
<dbReference type="InterPro" id="IPR000524">
    <property type="entry name" value="Tscrpt_reg_HTH_GntR"/>
</dbReference>
<dbReference type="PANTHER" id="PTHR38445">
    <property type="entry name" value="HTH-TYPE TRANSCRIPTIONAL REPRESSOR YTRA"/>
    <property type="match status" value="1"/>
</dbReference>
<sequence>MILQINFKSGMPIYLQVVDQIKVAAASGALRPGEVLPSIRPLAEELRVNRNTIAKAYSELESLGVIETLPGRGCFLKENHTALRKEVRRKLLTVEIDQAIVQAHHLQVRRDEFLALIHERMDALDRKRRTHEHHQEDDQS</sequence>
<protein>
    <submittedName>
        <fullName evidence="5">Transcriptional regulator, GntR family</fullName>
    </submittedName>
</protein>
<dbReference type="PRINTS" id="PR00035">
    <property type="entry name" value="HTHGNTR"/>
</dbReference>
<name>A0A2U3KLZ6_9BACT</name>
<dbReference type="CDD" id="cd07377">
    <property type="entry name" value="WHTH_GntR"/>
    <property type="match status" value="1"/>
</dbReference>
<evidence type="ECO:0000256" key="2">
    <source>
        <dbReference type="ARBA" id="ARBA00023125"/>
    </source>
</evidence>
<dbReference type="InterPro" id="IPR036390">
    <property type="entry name" value="WH_DNA-bd_sf"/>
</dbReference>